<dbReference type="EMBL" id="UINC01170449">
    <property type="protein sequence ID" value="SVD74496.1"/>
    <property type="molecule type" value="Genomic_DNA"/>
</dbReference>
<accession>A0A382XTZ2</accession>
<feature type="non-terminal residue" evidence="1">
    <location>
        <position position="78"/>
    </location>
</feature>
<protein>
    <submittedName>
        <fullName evidence="1">Uncharacterized protein</fullName>
    </submittedName>
</protein>
<evidence type="ECO:0000313" key="1">
    <source>
        <dbReference type="EMBL" id="SVD74496.1"/>
    </source>
</evidence>
<reference evidence="1" key="1">
    <citation type="submission" date="2018-05" db="EMBL/GenBank/DDBJ databases">
        <authorList>
            <person name="Lanie J.A."/>
            <person name="Ng W.-L."/>
            <person name="Kazmierczak K.M."/>
            <person name="Andrzejewski T.M."/>
            <person name="Davidsen T.M."/>
            <person name="Wayne K.J."/>
            <person name="Tettelin H."/>
            <person name="Glass J.I."/>
            <person name="Rusch D."/>
            <person name="Podicherti R."/>
            <person name="Tsui H.-C.T."/>
            <person name="Winkler M.E."/>
        </authorList>
    </citation>
    <scope>NUCLEOTIDE SEQUENCE</scope>
</reference>
<feature type="non-terminal residue" evidence="1">
    <location>
        <position position="1"/>
    </location>
</feature>
<dbReference type="AlphaFoldDB" id="A0A382XTZ2"/>
<gene>
    <name evidence="1" type="ORF">METZ01_LOCUS427350</name>
</gene>
<organism evidence="1">
    <name type="scientific">marine metagenome</name>
    <dbReference type="NCBI Taxonomy" id="408172"/>
    <lineage>
        <taxon>unclassified sequences</taxon>
        <taxon>metagenomes</taxon>
        <taxon>ecological metagenomes</taxon>
    </lineage>
</organism>
<sequence>VPYIFDNRAGQSITILDGGLNQDFSIDLVGRNYTNYGEPVANAFVDLLNNFAHSTAPTKQTNGQCWYDSTAKVLRVYD</sequence>
<name>A0A382XTZ2_9ZZZZ</name>
<proteinExistence type="predicted"/>